<dbReference type="EMBL" id="MU002101">
    <property type="protein sequence ID" value="KAF2789971.1"/>
    <property type="molecule type" value="Genomic_DNA"/>
</dbReference>
<sequence length="131" mass="14075">MFGLLPLSLRVTFLRLGLAAAFIICRPTTVELVKATLSTSICEEMAAPGTFPKPEIMFITPGGKPASLTRPAAIRAPRGVCSGDLRTIVFPAAIAGPIFHDHMTSTHQSNKSYLGLFLYNNENVPAPSWCS</sequence>
<keyword evidence="1" id="KW-0732">Signal</keyword>
<name>A0A6A6X1A1_9PLEO</name>
<evidence type="ECO:0000256" key="1">
    <source>
        <dbReference type="SAM" id="SignalP"/>
    </source>
</evidence>
<gene>
    <name evidence="2" type="ORF">K505DRAFT_252185</name>
</gene>
<accession>A0A6A6X1A1</accession>
<feature type="signal peptide" evidence="1">
    <location>
        <begin position="1"/>
        <end position="21"/>
    </location>
</feature>
<keyword evidence="3" id="KW-1185">Reference proteome</keyword>
<proteinExistence type="predicted"/>
<evidence type="ECO:0000313" key="3">
    <source>
        <dbReference type="Proteomes" id="UP000799757"/>
    </source>
</evidence>
<organism evidence="2 3">
    <name type="scientific">Melanomma pulvis-pyrius CBS 109.77</name>
    <dbReference type="NCBI Taxonomy" id="1314802"/>
    <lineage>
        <taxon>Eukaryota</taxon>
        <taxon>Fungi</taxon>
        <taxon>Dikarya</taxon>
        <taxon>Ascomycota</taxon>
        <taxon>Pezizomycotina</taxon>
        <taxon>Dothideomycetes</taxon>
        <taxon>Pleosporomycetidae</taxon>
        <taxon>Pleosporales</taxon>
        <taxon>Melanommataceae</taxon>
        <taxon>Melanomma</taxon>
    </lineage>
</organism>
<dbReference type="Proteomes" id="UP000799757">
    <property type="component" value="Unassembled WGS sequence"/>
</dbReference>
<evidence type="ECO:0008006" key="4">
    <source>
        <dbReference type="Google" id="ProtNLM"/>
    </source>
</evidence>
<dbReference type="AlphaFoldDB" id="A0A6A6X1A1"/>
<evidence type="ECO:0000313" key="2">
    <source>
        <dbReference type="EMBL" id="KAF2789971.1"/>
    </source>
</evidence>
<protein>
    <recommendedName>
        <fullName evidence="4">Secreted protein</fullName>
    </recommendedName>
</protein>
<reference evidence="2" key="1">
    <citation type="journal article" date="2020" name="Stud. Mycol.">
        <title>101 Dothideomycetes genomes: a test case for predicting lifestyles and emergence of pathogens.</title>
        <authorList>
            <person name="Haridas S."/>
            <person name="Albert R."/>
            <person name="Binder M."/>
            <person name="Bloem J."/>
            <person name="Labutti K."/>
            <person name="Salamov A."/>
            <person name="Andreopoulos B."/>
            <person name="Baker S."/>
            <person name="Barry K."/>
            <person name="Bills G."/>
            <person name="Bluhm B."/>
            <person name="Cannon C."/>
            <person name="Castanera R."/>
            <person name="Culley D."/>
            <person name="Daum C."/>
            <person name="Ezra D."/>
            <person name="Gonzalez J."/>
            <person name="Henrissat B."/>
            <person name="Kuo A."/>
            <person name="Liang C."/>
            <person name="Lipzen A."/>
            <person name="Lutzoni F."/>
            <person name="Magnuson J."/>
            <person name="Mondo S."/>
            <person name="Nolan M."/>
            <person name="Ohm R."/>
            <person name="Pangilinan J."/>
            <person name="Park H.-J."/>
            <person name="Ramirez L."/>
            <person name="Alfaro M."/>
            <person name="Sun H."/>
            <person name="Tritt A."/>
            <person name="Yoshinaga Y."/>
            <person name="Zwiers L.-H."/>
            <person name="Turgeon B."/>
            <person name="Goodwin S."/>
            <person name="Spatafora J."/>
            <person name="Crous P."/>
            <person name="Grigoriev I."/>
        </authorList>
    </citation>
    <scope>NUCLEOTIDE SEQUENCE</scope>
    <source>
        <strain evidence="2">CBS 109.77</strain>
    </source>
</reference>
<feature type="chain" id="PRO_5025470896" description="Secreted protein" evidence="1">
    <location>
        <begin position="22"/>
        <end position="131"/>
    </location>
</feature>
<dbReference type="OrthoDB" id="5459214at2759"/>